<keyword evidence="13" id="KW-1185">Reference proteome</keyword>
<dbReference type="GO" id="GO:0046872">
    <property type="term" value="F:metal ion binding"/>
    <property type="evidence" value="ECO:0007669"/>
    <property type="project" value="UniProtKB-KW"/>
</dbReference>
<dbReference type="PANTHER" id="PTHR43112:SF3">
    <property type="entry name" value="FERREDOXIN-2, CHLOROPLASTIC"/>
    <property type="match status" value="1"/>
</dbReference>
<dbReference type="InterPro" id="IPR036869">
    <property type="entry name" value="J_dom_sf"/>
</dbReference>
<dbReference type="Gene3D" id="3.10.20.30">
    <property type="match status" value="1"/>
</dbReference>
<comment type="similarity">
    <text evidence="1">Belongs to the 2Fe2S plant-type ferredoxin family.</text>
</comment>
<protein>
    <submittedName>
        <fullName evidence="12">Ferredoxin Fer</fullName>
    </submittedName>
</protein>
<dbReference type="SUPFAM" id="SSF54292">
    <property type="entry name" value="2Fe-2S ferredoxin-like"/>
    <property type="match status" value="1"/>
</dbReference>
<dbReference type="InterPro" id="IPR036010">
    <property type="entry name" value="2Fe-2S_ferredoxin-like_sf"/>
</dbReference>
<dbReference type="CDD" id="cd00207">
    <property type="entry name" value="fer2"/>
    <property type="match status" value="1"/>
</dbReference>
<evidence type="ECO:0000259" key="11">
    <source>
        <dbReference type="PROSITE" id="PS51085"/>
    </source>
</evidence>
<dbReference type="Proteomes" id="UP001596201">
    <property type="component" value="Unassembled WGS sequence"/>
</dbReference>
<evidence type="ECO:0000256" key="5">
    <source>
        <dbReference type="ARBA" id="ARBA00022982"/>
    </source>
</evidence>
<keyword evidence="2" id="KW-0813">Transport</keyword>
<feature type="compositionally biased region" description="Acidic residues" evidence="9">
    <location>
        <begin position="77"/>
        <end position="97"/>
    </location>
</feature>
<dbReference type="SMART" id="SM00271">
    <property type="entry name" value="DnaJ"/>
    <property type="match status" value="1"/>
</dbReference>
<organism evidence="12 13">
    <name type="scientific">Salinirubrum litoreum</name>
    <dbReference type="NCBI Taxonomy" id="1126234"/>
    <lineage>
        <taxon>Archaea</taxon>
        <taxon>Methanobacteriati</taxon>
        <taxon>Methanobacteriota</taxon>
        <taxon>Stenosarchaea group</taxon>
        <taxon>Halobacteria</taxon>
        <taxon>Halobacteriales</taxon>
        <taxon>Haloferacaceae</taxon>
        <taxon>Salinirubrum</taxon>
    </lineage>
</organism>
<comment type="cofactor">
    <cofactor evidence="8">
        <name>[2Fe-2S] cluster</name>
        <dbReference type="ChEBI" id="CHEBI:190135"/>
    </cofactor>
</comment>
<dbReference type="SUPFAM" id="SSF46565">
    <property type="entry name" value="Chaperone J-domain"/>
    <property type="match status" value="1"/>
</dbReference>
<evidence type="ECO:0000256" key="2">
    <source>
        <dbReference type="ARBA" id="ARBA00022448"/>
    </source>
</evidence>
<accession>A0ABD5RAY4</accession>
<proteinExistence type="inferred from homology"/>
<evidence type="ECO:0000256" key="3">
    <source>
        <dbReference type="ARBA" id="ARBA00022714"/>
    </source>
</evidence>
<evidence type="ECO:0000313" key="12">
    <source>
        <dbReference type="EMBL" id="MFC5367102.1"/>
    </source>
</evidence>
<dbReference type="EMBL" id="JBHSKX010000001">
    <property type="protein sequence ID" value="MFC5367102.1"/>
    <property type="molecule type" value="Genomic_DNA"/>
</dbReference>
<dbReference type="PANTHER" id="PTHR43112">
    <property type="entry name" value="FERREDOXIN"/>
    <property type="match status" value="1"/>
</dbReference>
<keyword evidence="7" id="KW-0411">Iron-sulfur</keyword>
<keyword evidence="4" id="KW-0479">Metal-binding</keyword>
<evidence type="ECO:0000256" key="8">
    <source>
        <dbReference type="ARBA" id="ARBA00034078"/>
    </source>
</evidence>
<comment type="caution">
    <text evidence="12">The sequence shown here is derived from an EMBL/GenBank/DDBJ whole genome shotgun (WGS) entry which is preliminary data.</text>
</comment>
<evidence type="ECO:0000256" key="7">
    <source>
        <dbReference type="ARBA" id="ARBA00023014"/>
    </source>
</evidence>
<dbReference type="PROSITE" id="PS00197">
    <property type="entry name" value="2FE2S_FER_1"/>
    <property type="match status" value="1"/>
</dbReference>
<dbReference type="CDD" id="cd06257">
    <property type="entry name" value="DnaJ"/>
    <property type="match status" value="1"/>
</dbReference>
<dbReference type="Pfam" id="PF00111">
    <property type="entry name" value="Fer2"/>
    <property type="match status" value="1"/>
</dbReference>
<keyword evidence="6" id="KW-0408">Iron</keyword>
<evidence type="ECO:0000259" key="10">
    <source>
        <dbReference type="PROSITE" id="PS50076"/>
    </source>
</evidence>
<feature type="domain" description="2Fe-2S ferredoxin-type" evidence="11">
    <location>
        <begin position="129"/>
        <end position="219"/>
    </location>
</feature>
<dbReference type="InterPro" id="IPR001623">
    <property type="entry name" value="DnaJ_domain"/>
</dbReference>
<feature type="region of interest" description="Disordered" evidence="9">
    <location>
        <begin position="54"/>
        <end position="101"/>
    </location>
</feature>
<evidence type="ECO:0000256" key="6">
    <source>
        <dbReference type="ARBA" id="ARBA00023004"/>
    </source>
</evidence>
<dbReference type="PROSITE" id="PS50076">
    <property type="entry name" value="DNAJ_2"/>
    <property type="match status" value="1"/>
</dbReference>
<dbReference type="Gene3D" id="1.10.287.110">
    <property type="entry name" value="DnaJ domain"/>
    <property type="match status" value="1"/>
</dbReference>
<dbReference type="NCBIfam" id="NF041393">
    <property type="entry name" value="Frdxn_Halo"/>
    <property type="match status" value="1"/>
</dbReference>
<evidence type="ECO:0000256" key="9">
    <source>
        <dbReference type="SAM" id="MobiDB-lite"/>
    </source>
</evidence>
<dbReference type="InterPro" id="IPR001041">
    <property type="entry name" value="2Fe-2S_ferredoxin-type"/>
</dbReference>
<dbReference type="InterPro" id="IPR006058">
    <property type="entry name" value="2Fe2S_fd_BS"/>
</dbReference>
<dbReference type="RefSeq" id="WP_227231497.1">
    <property type="nucleotide sequence ID" value="NZ_JAJCVJ010000004.1"/>
</dbReference>
<name>A0ABD5RAY4_9EURY</name>
<evidence type="ECO:0000313" key="13">
    <source>
        <dbReference type="Proteomes" id="UP001596201"/>
    </source>
</evidence>
<evidence type="ECO:0000256" key="4">
    <source>
        <dbReference type="ARBA" id="ARBA00022723"/>
    </source>
</evidence>
<keyword evidence="5" id="KW-0249">Electron transport</keyword>
<dbReference type="InterPro" id="IPR053441">
    <property type="entry name" value="2Fe2S_Ferredoxin"/>
</dbReference>
<evidence type="ECO:0000256" key="1">
    <source>
        <dbReference type="ARBA" id="ARBA00007874"/>
    </source>
</evidence>
<dbReference type="AlphaFoldDB" id="A0ABD5RAY4"/>
<dbReference type="InterPro" id="IPR012675">
    <property type="entry name" value="Beta-grasp_dom_sf"/>
</dbReference>
<dbReference type="GO" id="GO:0051537">
    <property type="term" value="F:2 iron, 2 sulfur cluster binding"/>
    <property type="evidence" value="ECO:0007669"/>
    <property type="project" value="UniProtKB-KW"/>
</dbReference>
<dbReference type="PROSITE" id="PS51085">
    <property type="entry name" value="2FE2S_FER_2"/>
    <property type="match status" value="1"/>
</dbReference>
<dbReference type="Pfam" id="PF00226">
    <property type="entry name" value="DnaJ"/>
    <property type="match status" value="1"/>
</dbReference>
<keyword evidence="3" id="KW-0001">2Fe-2S</keyword>
<feature type="domain" description="J" evidence="10">
    <location>
        <begin position="3"/>
        <end position="71"/>
    </location>
</feature>
<sequence length="240" mass="26007">MATPFEVLGVDPDADDGEIVDAYRQRVKESHPDHGGSAEEFQRVQDAYARIQAGDVDDELEVAEAAGDRSDGSGESAESDGSDSADGSESDPEDADAEQTGARVEYLDYQAIVDLGWSLDDEDLFEKASETDLDPVDYGRFVVEEGETLLEAAEARGFAWPYACRGGACSNCAVAVVEGEMPDQRGHILPREMLDRGFRLSCLDGPVSDDLRVVFNVKHLPDLDELRLPTGRFGQASPTD</sequence>
<gene>
    <name evidence="12" type="primary">fer</name>
    <name evidence="12" type="ORF">ACFPJ5_09125</name>
</gene>
<reference evidence="12 13" key="1">
    <citation type="journal article" date="2019" name="Int. J. Syst. Evol. Microbiol.">
        <title>The Global Catalogue of Microorganisms (GCM) 10K type strain sequencing project: providing services to taxonomists for standard genome sequencing and annotation.</title>
        <authorList>
            <consortium name="The Broad Institute Genomics Platform"/>
            <consortium name="The Broad Institute Genome Sequencing Center for Infectious Disease"/>
            <person name="Wu L."/>
            <person name="Ma J."/>
        </authorList>
    </citation>
    <scope>NUCLEOTIDE SEQUENCE [LARGE SCALE GENOMIC DNA]</scope>
    <source>
        <strain evidence="12 13">CGMCC 1.12237</strain>
    </source>
</reference>